<evidence type="ECO:0000256" key="2">
    <source>
        <dbReference type="PIRSR" id="PIRSR601310-3"/>
    </source>
</evidence>
<evidence type="ECO:0000313" key="5">
    <source>
        <dbReference type="EMBL" id="SDQ74610.1"/>
    </source>
</evidence>
<feature type="domain" description="HIT" evidence="4">
    <location>
        <begin position="31"/>
        <end position="140"/>
    </location>
</feature>
<dbReference type="InterPro" id="IPR036265">
    <property type="entry name" value="HIT-like_sf"/>
</dbReference>
<dbReference type="PRINTS" id="PR00332">
    <property type="entry name" value="HISTRIAD"/>
</dbReference>
<sequence length="142" mass="15593">MSVRAFRAGRSAVGDPFVDSLFGMTEGEPSLFERMMSGEIPAEFVHHDERTIAIRDINPQAPVHVLVVPRKRYRNAAELAGDDPELLAELFRVAANIAESEGIAESGYRLLFNTNEDAGQTVFHVHLHVLGGRQLGALAQQV</sequence>
<evidence type="ECO:0000256" key="1">
    <source>
        <dbReference type="PIRSR" id="PIRSR601310-1"/>
    </source>
</evidence>
<dbReference type="AlphaFoldDB" id="A0A1H1DDY5"/>
<dbReference type="Gene3D" id="3.30.428.10">
    <property type="entry name" value="HIT-like"/>
    <property type="match status" value="1"/>
</dbReference>
<dbReference type="STRING" id="995062.SAMN04489718_2033"/>
<proteinExistence type="predicted"/>
<dbReference type="InterPro" id="IPR011146">
    <property type="entry name" value="HIT-like"/>
</dbReference>
<dbReference type="EMBL" id="FNKO01000002">
    <property type="protein sequence ID" value="SDQ74610.1"/>
    <property type="molecule type" value="Genomic_DNA"/>
</dbReference>
<dbReference type="Pfam" id="PF01230">
    <property type="entry name" value="HIT"/>
    <property type="match status" value="1"/>
</dbReference>
<evidence type="ECO:0000313" key="6">
    <source>
        <dbReference type="Proteomes" id="UP000199301"/>
    </source>
</evidence>
<gene>
    <name evidence="5" type="ORF">SAMN04489718_2033</name>
</gene>
<dbReference type="InterPro" id="IPR019808">
    <property type="entry name" value="Histidine_triad_CS"/>
</dbReference>
<dbReference type="CDD" id="cd01276">
    <property type="entry name" value="PKCI_related"/>
    <property type="match status" value="1"/>
</dbReference>
<dbReference type="InterPro" id="IPR001310">
    <property type="entry name" value="Histidine_triad_HIT"/>
</dbReference>
<organism evidence="5 6">
    <name type="scientific">Actinopolyspora saharensis</name>
    <dbReference type="NCBI Taxonomy" id="995062"/>
    <lineage>
        <taxon>Bacteria</taxon>
        <taxon>Bacillati</taxon>
        <taxon>Actinomycetota</taxon>
        <taxon>Actinomycetes</taxon>
        <taxon>Actinopolysporales</taxon>
        <taxon>Actinopolysporaceae</taxon>
        <taxon>Actinopolyspora</taxon>
    </lineage>
</organism>
<dbReference type="SUPFAM" id="SSF54197">
    <property type="entry name" value="HIT-like"/>
    <property type="match status" value="1"/>
</dbReference>
<dbReference type="GO" id="GO:0003824">
    <property type="term" value="F:catalytic activity"/>
    <property type="evidence" value="ECO:0007669"/>
    <property type="project" value="InterPro"/>
</dbReference>
<dbReference type="PROSITE" id="PS51084">
    <property type="entry name" value="HIT_2"/>
    <property type="match status" value="1"/>
</dbReference>
<name>A0A1H1DDY5_9ACTN</name>
<protein>
    <submittedName>
        <fullName evidence="5">Histidine triad (HIT) family protein</fullName>
    </submittedName>
</protein>
<dbReference type="PROSITE" id="PS00892">
    <property type="entry name" value="HIT_1"/>
    <property type="match status" value="1"/>
</dbReference>
<feature type="active site" description="Tele-AMP-histidine intermediate" evidence="1">
    <location>
        <position position="126"/>
    </location>
</feature>
<accession>A0A1H1DDY5</accession>
<evidence type="ECO:0000256" key="3">
    <source>
        <dbReference type="PROSITE-ProRule" id="PRU00464"/>
    </source>
</evidence>
<reference evidence="6" key="1">
    <citation type="submission" date="2016-10" db="EMBL/GenBank/DDBJ databases">
        <authorList>
            <person name="Varghese N."/>
            <person name="Submissions S."/>
        </authorList>
    </citation>
    <scope>NUCLEOTIDE SEQUENCE [LARGE SCALE GENOMIC DNA]</scope>
    <source>
        <strain evidence="6">DSM 45459</strain>
    </source>
</reference>
<feature type="short sequence motif" description="Histidine triad motif" evidence="2 3">
    <location>
        <begin position="124"/>
        <end position="128"/>
    </location>
</feature>
<dbReference type="PANTHER" id="PTHR23089">
    <property type="entry name" value="HISTIDINE TRIAD HIT PROTEIN"/>
    <property type="match status" value="1"/>
</dbReference>
<evidence type="ECO:0000259" key="4">
    <source>
        <dbReference type="PROSITE" id="PS51084"/>
    </source>
</evidence>
<dbReference type="Proteomes" id="UP000199301">
    <property type="component" value="Unassembled WGS sequence"/>
</dbReference>
<keyword evidence="6" id="KW-1185">Reference proteome</keyword>